<dbReference type="GO" id="GO:0046872">
    <property type="term" value="F:metal ion binding"/>
    <property type="evidence" value="ECO:0007669"/>
    <property type="project" value="UniProtKB-KW"/>
</dbReference>
<evidence type="ECO:0000256" key="2">
    <source>
        <dbReference type="ARBA" id="ARBA00004155"/>
    </source>
</evidence>
<comment type="similarity">
    <text evidence="14">Belongs to the amino acid/polyamine transporter 2 family. SLC38A9 subfamily.</text>
</comment>
<dbReference type="OrthoDB" id="294730at2759"/>
<dbReference type="EMBL" id="GL349510">
    <property type="protein sequence ID" value="KNC55933.1"/>
    <property type="molecule type" value="Genomic_DNA"/>
</dbReference>
<feature type="transmembrane region" description="Helical" evidence="16">
    <location>
        <begin position="362"/>
        <end position="379"/>
    </location>
</feature>
<dbReference type="PANTHER" id="PTHR22950:SF244">
    <property type="entry name" value="NEUTRAL AMINO ACID TRANSPORTER 9"/>
    <property type="match status" value="1"/>
</dbReference>
<organism evidence="18 19">
    <name type="scientific">Thecamonas trahens ATCC 50062</name>
    <dbReference type="NCBI Taxonomy" id="461836"/>
    <lineage>
        <taxon>Eukaryota</taxon>
        <taxon>Apusozoa</taxon>
        <taxon>Apusomonadida</taxon>
        <taxon>Apusomonadidae</taxon>
        <taxon>Thecamonas</taxon>
    </lineage>
</organism>
<evidence type="ECO:0000256" key="13">
    <source>
        <dbReference type="ARBA" id="ARBA00023228"/>
    </source>
</evidence>
<feature type="transmembrane region" description="Helical" evidence="16">
    <location>
        <begin position="399"/>
        <end position="421"/>
    </location>
</feature>
<evidence type="ECO:0000313" key="19">
    <source>
        <dbReference type="Proteomes" id="UP000054408"/>
    </source>
</evidence>
<feature type="compositionally biased region" description="Low complexity" evidence="15">
    <location>
        <begin position="80"/>
        <end position="111"/>
    </location>
</feature>
<dbReference type="AlphaFoldDB" id="A0A0L0DWM2"/>
<keyword evidence="10 16" id="KW-0472">Membrane</keyword>
<keyword evidence="13" id="KW-0458">Lysosome</keyword>
<dbReference type="GeneID" id="25569372"/>
<keyword evidence="4 16" id="KW-0812">Transmembrane</keyword>
<dbReference type="GO" id="GO:0031902">
    <property type="term" value="C:late endosome membrane"/>
    <property type="evidence" value="ECO:0007669"/>
    <property type="project" value="UniProtKB-SubCell"/>
</dbReference>
<dbReference type="STRING" id="461836.A0A0L0DWM2"/>
<feature type="transmembrane region" description="Helical" evidence="16">
    <location>
        <begin position="475"/>
        <end position="496"/>
    </location>
</feature>
<dbReference type="Proteomes" id="UP000054408">
    <property type="component" value="Unassembled WGS sequence"/>
</dbReference>
<keyword evidence="12" id="KW-0325">Glycoprotein</keyword>
<reference evidence="18 19" key="1">
    <citation type="submission" date="2010-05" db="EMBL/GenBank/DDBJ databases">
        <title>The Genome Sequence of Thecamonas trahens ATCC 50062.</title>
        <authorList>
            <consortium name="The Broad Institute Genome Sequencing Platform"/>
            <person name="Russ C."/>
            <person name="Cuomo C."/>
            <person name="Shea T."/>
            <person name="Young S.K."/>
            <person name="Zeng Q."/>
            <person name="Koehrsen M."/>
            <person name="Haas B."/>
            <person name="Borodovsky M."/>
            <person name="Guigo R."/>
            <person name="Alvarado L."/>
            <person name="Berlin A."/>
            <person name="Bochicchio J."/>
            <person name="Borenstein D."/>
            <person name="Chapman S."/>
            <person name="Chen Z."/>
            <person name="Freedman E."/>
            <person name="Gellesch M."/>
            <person name="Goldberg J."/>
            <person name="Griggs A."/>
            <person name="Gujja S."/>
            <person name="Heilman E."/>
            <person name="Heiman D."/>
            <person name="Hepburn T."/>
            <person name="Howarth C."/>
            <person name="Jen D."/>
            <person name="Larson L."/>
            <person name="Mehta T."/>
            <person name="Park D."/>
            <person name="Pearson M."/>
            <person name="Roberts A."/>
            <person name="Saif S."/>
            <person name="Shenoy N."/>
            <person name="Sisk P."/>
            <person name="Stolte C."/>
            <person name="Sykes S."/>
            <person name="Thomson T."/>
            <person name="Walk T."/>
            <person name="White J."/>
            <person name="Yandava C."/>
            <person name="Burger G."/>
            <person name="Gray M.W."/>
            <person name="Holland P.W.H."/>
            <person name="King N."/>
            <person name="Lang F.B.F."/>
            <person name="Roger A.J."/>
            <person name="Ruiz-Trillo I."/>
            <person name="Lander E."/>
            <person name="Nusbaum C."/>
        </authorList>
    </citation>
    <scope>NUCLEOTIDE SEQUENCE [LARGE SCALE GENOMIC DNA]</scope>
    <source>
        <strain evidence="18 19">ATCC 50062</strain>
    </source>
</reference>
<accession>A0A0L0DWM2</accession>
<feature type="compositionally biased region" description="Basic residues" evidence="15">
    <location>
        <begin position="549"/>
        <end position="565"/>
    </location>
</feature>
<proteinExistence type="inferred from homology"/>
<protein>
    <submittedName>
        <fullName evidence="18">SLC38A9 protein</fullName>
    </submittedName>
</protein>
<evidence type="ECO:0000256" key="6">
    <source>
        <dbReference type="ARBA" id="ARBA00022753"/>
    </source>
</evidence>
<feature type="domain" description="Amino acid transporter transmembrane" evidence="17">
    <location>
        <begin position="204"/>
        <end position="665"/>
    </location>
</feature>
<keyword evidence="3" id="KW-0813">Transport</keyword>
<feature type="region of interest" description="Disordered" evidence="15">
    <location>
        <begin position="540"/>
        <end position="574"/>
    </location>
</feature>
<evidence type="ECO:0000256" key="14">
    <source>
        <dbReference type="ARBA" id="ARBA00038442"/>
    </source>
</evidence>
<feature type="transmembrane region" description="Helical" evidence="16">
    <location>
        <begin position="206"/>
        <end position="225"/>
    </location>
</feature>
<keyword evidence="9" id="KW-0915">Sodium</keyword>
<feature type="compositionally biased region" description="Basic residues" evidence="15">
    <location>
        <begin position="122"/>
        <end position="132"/>
    </location>
</feature>
<name>A0A0L0DWM2_THETB</name>
<feature type="transmembrane region" description="Helical" evidence="16">
    <location>
        <begin position="614"/>
        <end position="636"/>
    </location>
</feature>
<evidence type="ECO:0000259" key="17">
    <source>
        <dbReference type="Pfam" id="PF01490"/>
    </source>
</evidence>
<dbReference type="PANTHER" id="PTHR22950">
    <property type="entry name" value="AMINO ACID TRANSPORTER"/>
    <property type="match status" value="1"/>
</dbReference>
<keyword evidence="19" id="KW-1185">Reference proteome</keyword>
<sequence length="670" mass="71821">MADGKRLALYLVEVPALDTLQLATTTGSSPLYVRKGRAGAGLSAGGGAFNPLAQPVRSPDVLIVPGPATPAGSLQMPALSPSGGSRSMPGSRSGSRSSSPTSLSTSVPSTGGDAGRGASSTRHPRGGRRTRRGGSVGAADEGGRVSPGEGGQASGKRTAVTLERSHPLYSRMKYYNRLTPSAESSHHFRAPQHIVWAARRRSFSTIFSIWNVMVGSGLLVMPWAFQNAGLVGGTLVLMAVGLLCFYTAAIIVDHSDGFDDFPDMVMRYFGSPRIGRLAYYFASWSSVLMLLCVLVVYLTMISDFTHAVVSSIVLWHSGESGLADLHSGEASRWFSLKTVPLMMGVVLFPFMNLRDIGPLVKFNSFGIVSILYMIGFIVTKSVTDLSTHPPVITYFSDKWYYLGGLGMVSFFIHNAIIPIIRNKKSPKHNRRDLAFAFGFVFLTYASCGIAGYLAFESTAIPQNFLNVYSYHDVTPFLARLALLIQLCGIFPLLAYITEALLSAAGAADMTGASGGPELINESAPLLPDPERGSLNAVGVEANGSGSGKAKAKAKAKGKAKSKKKAATGSNNKVADPRDPAFTPMSYIALLNVYMALQTVLIATFFPYIGTVLRFAGAFFGAPYMFLLPIGMLYGYYQHKPPQAKWMVPAFWWIHTPILVVAASLAILQFV</sequence>
<evidence type="ECO:0000256" key="4">
    <source>
        <dbReference type="ARBA" id="ARBA00022692"/>
    </source>
</evidence>
<feature type="transmembrane region" description="Helical" evidence="16">
    <location>
        <begin position="648"/>
        <end position="669"/>
    </location>
</feature>
<keyword evidence="8 16" id="KW-1133">Transmembrane helix</keyword>
<evidence type="ECO:0000256" key="11">
    <source>
        <dbReference type="ARBA" id="ARBA00023157"/>
    </source>
</evidence>
<dbReference type="RefSeq" id="XP_013752705.1">
    <property type="nucleotide sequence ID" value="XM_013897251.1"/>
</dbReference>
<evidence type="ECO:0000256" key="1">
    <source>
        <dbReference type="ARBA" id="ARBA00004107"/>
    </source>
</evidence>
<evidence type="ECO:0000256" key="9">
    <source>
        <dbReference type="ARBA" id="ARBA00023053"/>
    </source>
</evidence>
<feature type="transmembrane region" description="Helical" evidence="16">
    <location>
        <begin position="586"/>
        <end position="608"/>
    </location>
</feature>
<evidence type="ECO:0000313" key="18">
    <source>
        <dbReference type="EMBL" id="KNC55933.1"/>
    </source>
</evidence>
<feature type="transmembrane region" description="Helical" evidence="16">
    <location>
        <begin position="333"/>
        <end position="350"/>
    </location>
</feature>
<keyword evidence="11" id="KW-1015">Disulfide bond</keyword>
<dbReference type="Pfam" id="PF01490">
    <property type="entry name" value="Aa_trans"/>
    <property type="match status" value="1"/>
</dbReference>
<feature type="transmembrane region" description="Helical" evidence="16">
    <location>
        <begin position="433"/>
        <end position="455"/>
    </location>
</feature>
<evidence type="ECO:0000256" key="10">
    <source>
        <dbReference type="ARBA" id="ARBA00023136"/>
    </source>
</evidence>
<feature type="transmembrane region" description="Helical" evidence="16">
    <location>
        <begin position="231"/>
        <end position="252"/>
    </location>
</feature>
<evidence type="ECO:0000256" key="8">
    <source>
        <dbReference type="ARBA" id="ARBA00022989"/>
    </source>
</evidence>
<comment type="subcellular location">
    <subcellularLocation>
        <location evidence="1">Late endosome membrane</location>
        <topology evidence="1">Multi-pass membrane protein</topology>
    </subcellularLocation>
    <subcellularLocation>
        <location evidence="2">Lysosome membrane</location>
        <topology evidence="2">Multi-pass membrane protein</topology>
    </subcellularLocation>
</comment>
<keyword evidence="6" id="KW-0967">Endosome</keyword>
<dbReference type="InterPro" id="IPR013057">
    <property type="entry name" value="AA_transpt_TM"/>
</dbReference>
<dbReference type="GO" id="GO:0005765">
    <property type="term" value="C:lysosomal membrane"/>
    <property type="evidence" value="ECO:0007669"/>
    <property type="project" value="UniProtKB-SubCell"/>
</dbReference>
<evidence type="ECO:0000256" key="15">
    <source>
        <dbReference type="SAM" id="MobiDB-lite"/>
    </source>
</evidence>
<keyword evidence="5" id="KW-0479">Metal-binding</keyword>
<evidence type="ECO:0000256" key="5">
    <source>
        <dbReference type="ARBA" id="ARBA00022723"/>
    </source>
</evidence>
<evidence type="ECO:0000256" key="16">
    <source>
        <dbReference type="SAM" id="Phobius"/>
    </source>
</evidence>
<evidence type="ECO:0000256" key="12">
    <source>
        <dbReference type="ARBA" id="ARBA00023180"/>
    </source>
</evidence>
<evidence type="ECO:0000256" key="7">
    <source>
        <dbReference type="ARBA" id="ARBA00022970"/>
    </source>
</evidence>
<dbReference type="GO" id="GO:0015179">
    <property type="term" value="F:L-amino acid transmembrane transporter activity"/>
    <property type="evidence" value="ECO:0007669"/>
    <property type="project" value="TreeGrafter"/>
</dbReference>
<feature type="transmembrane region" description="Helical" evidence="16">
    <location>
        <begin position="277"/>
        <end position="300"/>
    </location>
</feature>
<dbReference type="eggNOG" id="KOG1305">
    <property type="taxonomic scope" value="Eukaryota"/>
</dbReference>
<feature type="region of interest" description="Disordered" evidence="15">
    <location>
        <begin position="61"/>
        <end position="162"/>
    </location>
</feature>
<keyword evidence="7" id="KW-0029">Amino-acid transport</keyword>
<evidence type="ECO:0000256" key="3">
    <source>
        <dbReference type="ARBA" id="ARBA00022448"/>
    </source>
</evidence>
<gene>
    <name evidence="18" type="ORF">AMSG_11402</name>
</gene>